<comment type="similarity">
    <text evidence="2 11">Belongs to the ABC-2 integral membrane protein family.</text>
</comment>
<evidence type="ECO:0000313" key="13">
    <source>
        <dbReference type="EMBL" id="QUS36080.1"/>
    </source>
</evidence>
<proteinExistence type="inferred from homology"/>
<evidence type="ECO:0000256" key="6">
    <source>
        <dbReference type="ARBA" id="ARBA00022692"/>
    </source>
</evidence>
<dbReference type="GO" id="GO:0015920">
    <property type="term" value="P:lipopolysaccharide transport"/>
    <property type="evidence" value="ECO:0007669"/>
    <property type="project" value="TreeGrafter"/>
</dbReference>
<feature type="transmembrane region" description="Helical" evidence="11">
    <location>
        <begin position="239"/>
        <end position="260"/>
    </location>
</feature>
<evidence type="ECO:0000256" key="7">
    <source>
        <dbReference type="ARBA" id="ARBA00022903"/>
    </source>
</evidence>
<keyword evidence="7" id="KW-0972">Capsule biogenesis/degradation</keyword>
<dbReference type="Proteomes" id="UP000679284">
    <property type="component" value="Chromosome"/>
</dbReference>
<keyword evidence="10 11" id="KW-0472">Membrane</keyword>
<name>A0A8J8MSX0_9RHOB</name>
<dbReference type="RefSeq" id="WP_211783302.1">
    <property type="nucleotide sequence ID" value="NZ_CP047289.1"/>
</dbReference>
<keyword evidence="14" id="KW-1185">Reference proteome</keyword>
<dbReference type="InterPro" id="IPR000412">
    <property type="entry name" value="ABC_2_transport"/>
</dbReference>
<gene>
    <name evidence="13" type="ORF">GR316_07240</name>
</gene>
<keyword evidence="8 11" id="KW-1133">Transmembrane helix</keyword>
<evidence type="ECO:0000256" key="10">
    <source>
        <dbReference type="ARBA" id="ARBA00023136"/>
    </source>
</evidence>
<keyword evidence="4 11" id="KW-1003">Cell membrane</keyword>
<dbReference type="GO" id="GO:0015774">
    <property type="term" value="P:polysaccharide transport"/>
    <property type="evidence" value="ECO:0007669"/>
    <property type="project" value="UniProtKB-KW"/>
</dbReference>
<evidence type="ECO:0000256" key="5">
    <source>
        <dbReference type="ARBA" id="ARBA00022597"/>
    </source>
</evidence>
<evidence type="ECO:0000256" key="11">
    <source>
        <dbReference type="RuleBase" id="RU361157"/>
    </source>
</evidence>
<comment type="caution">
    <text evidence="11">Lacks conserved residue(s) required for the propagation of feature annotation.</text>
</comment>
<dbReference type="KEGG" id="fap:GR316_07240"/>
<evidence type="ECO:0000256" key="8">
    <source>
        <dbReference type="ARBA" id="ARBA00022989"/>
    </source>
</evidence>
<feature type="transmembrane region" description="Helical" evidence="11">
    <location>
        <begin position="123"/>
        <end position="144"/>
    </location>
</feature>
<keyword evidence="3 11" id="KW-0813">Transport</keyword>
<feature type="transmembrane region" description="Helical" evidence="11">
    <location>
        <begin position="194"/>
        <end position="211"/>
    </location>
</feature>
<feature type="transmembrane region" description="Helical" evidence="11">
    <location>
        <begin position="43"/>
        <end position="66"/>
    </location>
</feature>
<dbReference type="PANTHER" id="PTHR30413:SF10">
    <property type="entry name" value="CAPSULE POLYSACCHARIDE EXPORT INNER-MEMBRANE PROTEIN CTRC"/>
    <property type="match status" value="1"/>
</dbReference>
<sequence>MTSAPIPPSKKPSLPDPSFASARVIFSLMLREMNTTYGRQPGGYAWAIIAPMAGICVMALAMSFVVRVPPLGTNFILFYATGFLPFQAYNHISTKVGNAVIYSRPLLAYPRVTWMDSIVARTLLTVLTEVLIFCLVMGSVLAVVDAHTVLDVGKVIEGFAIMFAFGIGVGLMNCLITAHFVIWPQIFSLANRPLFLAAGIFFLVDELPAKARAVLEWLPVAHGVALMREGFYPSYHPEFISVSYCMIVSLPMIALALLLLRRSHLVALER</sequence>
<feature type="domain" description="ABC transmembrane type-2" evidence="12">
    <location>
        <begin position="42"/>
        <end position="263"/>
    </location>
</feature>
<accession>A0A8J8MSX0</accession>
<evidence type="ECO:0000256" key="9">
    <source>
        <dbReference type="ARBA" id="ARBA00023047"/>
    </source>
</evidence>
<evidence type="ECO:0000256" key="1">
    <source>
        <dbReference type="ARBA" id="ARBA00004651"/>
    </source>
</evidence>
<dbReference type="GO" id="GO:0043190">
    <property type="term" value="C:ATP-binding cassette (ABC) transporter complex"/>
    <property type="evidence" value="ECO:0007669"/>
    <property type="project" value="InterPro"/>
</dbReference>
<reference evidence="13" key="1">
    <citation type="submission" date="2020-01" db="EMBL/GenBank/DDBJ databases">
        <authorList>
            <person name="Yang Y."/>
            <person name="Kwon Y.M."/>
        </authorList>
    </citation>
    <scope>NUCLEOTIDE SEQUENCE</scope>
    <source>
        <strain evidence="13">PG104</strain>
    </source>
</reference>
<dbReference type="GO" id="GO:0140359">
    <property type="term" value="F:ABC-type transporter activity"/>
    <property type="evidence" value="ECO:0007669"/>
    <property type="project" value="InterPro"/>
</dbReference>
<keyword evidence="9" id="KW-0625">Polysaccharide transport</keyword>
<dbReference type="Pfam" id="PF01061">
    <property type="entry name" value="ABC2_membrane"/>
    <property type="match status" value="1"/>
</dbReference>
<dbReference type="InterPro" id="IPR013525">
    <property type="entry name" value="ABC2_TM"/>
</dbReference>
<evidence type="ECO:0000259" key="12">
    <source>
        <dbReference type="PROSITE" id="PS51012"/>
    </source>
</evidence>
<keyword evidence="6 11" id="KW-0812">Transmembrane</keyword>
<dbReference type="AlphaFoldDB" id="A0A8J8MSX0"/>
<organism evidence="13 14">
    <name type="scientific">Falsirhodobacter algicola</name>
    <dbReference type="NCBI Taxonomy" id="2692330"/>
    <lineage>
        <taxon>Bacteria</taxon>
        <taxon>Pseudomonadati</taxon>
        <taxon>Pseudomonadota</taxon>
        <taxon>Alphaproteobacteria</taxon>
        <taxon>Rhodobacterales</taxon>
        <taxon>Paracoccaceae</taxon>
        <taxon>Falsirhodobacter</taxon>
    </lineage>
</organism>
<evidence type="ECO:0000313" key="14">
    <source>
        <dbReference type="Proteomes" id="UP000679284"/>
    </source>
</evidence>
<comment type="subcellular location">
    <subcellularLocation>
        <location evidence="11">Cell inner membrane</location>
        <topology evidence="11">Multi-pass membrane protein</topology>
    </subcellularLocation>
    <subcellularLocation>
        <location evidence="1">Cell membrane</location>
        <topology evidence="1">Multi-pass membrane protein</topology>
    </subcellularLocation>
</comment>
<dbReference type="EMBL" id="CP047289">
    <property type="protein sequence ID" value="QUS36080.1"/>
    <property type="molecule type" value="Genomic_DNA"/>
</dbReference>
<dbReference type="PROSITE" id="PS51012">
    <property type="entry name" value="ABC_TM2"/>
    <property type="match status" value="1"/>
</dbReference>
<dbReference type="PANTHER" id="PTHR30413">
    <property type="entry name" value="INNER MEMBRANE TRANSPORT PERMEASE"/>
    <property type="match status" value="1"/>
</dbReference>
<keyword evidence="5" id="KW-0762">Sugar transport</keyword>
<protein>
    <recommendedName>
        <fullName evidence="11">Transport permease protein</fullName>
    </recommendedName>
</protein>
<evidence type="ECO:0000256" key="2">
    <source>
        <dbReference type="ARBA" id="ARBA00007783"/>
    </source>
</evidence>
<dbReference type="InterPro" id="IPR047817">
    <property type="entry name" value="ABC2_TM_bact-type"/>
</dbReference>
<dbReference type="PRINTS" id="PR00164">
    <property type="entry name" value="ABC2TRNSPORT"/>
</dbReference>
<evidence type="ECO:0000256" key="3">
    <source>
        <dbReference type="ARBA" id="ARBA00022448"/>
    </source>
</evidence>
<evidence type="ECO:0000256" key="4">
    <source>
        <dbReference type="ARBA" id="ARBA00022475"/>
    </source>
</evidence>
<feature type="transmembrane region" description="Helical" evidence="11">
    <location>
        <begin position="159"/>
        <end position="182"/>
    </location>
</feature>